<gene>
    <name evidence="1" type="ORF">GCM10025863_19650</name>
</gene>
<dbReference type="EMBL" id="AP027728">
    <property type="protein sequence ID" value="BDZ39351.1"/>
    <property type="molecule type" value="Genomic_DNA"/>
</dbReference>
<name>A0ABN6X3P6_9MICO</name>
<accession>A0ABN6X3P6</accession>
<keyword evidence="2" id="KW-1185">Reference proteome</keyword>
<protein>
    <submittedName>
        <fullName evidence="1">Uncharacterized protein</fullName>
    </submittedName>
</protein>
<proteinExistence type="predicted"/>
<organism evidence="1 2">
    <name type="scientific">Microbacterium suwonense</name>
    <dbReference type="NCBI Taxonomy" id="683047"/>
    <lineage>
        <taxon>Bacteria</taxon>
        <taxon>Bacillati</taxon>
        <taxon>Actinomycetota</taxon>
        <taxon>Actinomycetes</taxon>
        <taxon>Micrococcales</taxon>
        <taxon>Microbacteriaceae</taxon>
        <taxon>Microbacterium</taxon>
    </lineage>
</organism>
<dbReference type="Proteomes" id="UP001321543">
    <property type="component" value="Chromosome"/>
</dbReference>
<reference evidence="2" key="1">
    <citation type="journal article" date="2019" name="Int. J. Syst. Evol. Microbiol.">
        <title>The Global Catalogue of Microorganisms (GCM) 10K type strain sequencing project: providing services to taxonomists for standard genome sequencing and annotation.</title>
        <authorList>
            <consortium name="The Broad Institute Genomics Platform"/>
            <consortium name="The Broad Institute Genome Sequencing Center for Infectious Disease"/>
            <person name="Wu L."/>
            <person name="Ma J."/>
        </authorList>
    </citation>
    <scope>NUCLEOTIDE SEQUENCE [LARGE SCALE GENOMIC DNA]</scope>
    <source>
        <strain evidence="2">NBRC 106310</strain>
    </source>
</reference>
<evidence type="ECO:0000313" key="2">
    <source>
        <dbReference type="Proteomes" id="UP001321543"/>
    </source>
</evidence>
<evidence type="ECO:0000313" key="1">
    <source>
        <dbReference type="EMBL" id="BDZ39351.1"/>
    </source>
</evidence>
<sequence>MGAPSEWIAARGLRPVSADPSELGIPDHVLNDVELSLAAKGLFALLVASQGQPIDPFDDALEDNADISAAIDELLGAGLAVRVAR</sequence>
<dbReference type="RefSeq" id="WP_378761612.1">
    <property type="nucleotide sequence ID" value="NZ_JBHSLY010000003.1"/>
</dbReference>